<protein>
    <submittedName>
        <fullName evidence="3">UspA</fullName>
    </submittedName>
</protein>
<evidence type="ECO:0000256" key="1">
    <source>
        <dbReference type="ARBA" id="ARBA00008791"/>
    </source>
</evidence>
<evidence type="ECO:0000259" key="2">
    <source>
        <dbReference type="Pfam" id="PF00582"/>
    </source>
</evidence>
<dbReference type="RefSeq" id="WP_009583365.1">
    <property type="nucleotide sequence ID" value="NZ_AMZN01000117.1"/>
</dbReference>
<feature type="domain" description="UspA" evidence="2">
    <location>
        <begin position="8"/>
        <end position="150"/>
    </location>
</feature>
<dbReference type="OrthoDB" id="9788959at2"/>
<evidence type="ECO:0000313" key="4">
    <source>
        <dbReference type="Proteomes" id="UP000011135"/>
    </source>
</evidence>
<dbReference type="PANTHER" id="PTHR46268:SF6">
    <property type="entry name" value="UNIVERSAL STRESS PROTEIN UP12"/>
    <property type="match status" value="1"/>
</dbReference>
<gene>
    <name evidence="3" type="ORF">C900_00446</name>
</gene>
<dbReference type="Gene3D" id="3.40.50.12370">
    <property type="match status" value="1"/>
</dbReference>
<dbReference type="Pfam" id="PF00582">
    <property type="entry name" value="Usp"/>
    <property type="match status" value="1"/>
</dbReference>
<dbReference type="SUPFAM" id="SSF52402">
    <property type="entry name" value="Adenine nucleotide alpha hydrolases-like"/>
    <property type="match status" value="2"/>
</dbReference>
<dbReference type="EMBL" id="AMZN01000117">
    <property type="protein sequence ID" value="ELR68347.1"/>
    <property type="molecule type" value="Genomic_DNA"/>
</dbReference>
<dbReference type="Proteomes" id="UP000011135">
    <property type="component" value="Unassembled WGS sequence"/>
</dbReference>
<comment type="similarity">
    <text evidence="1">Belongs to the universal stress protein A family.</text>
</comment>
<dbReference type="STRING" id="1237149.C900_00446"/>
<dbReference type="eggNOG" id="COG0589">
    <property type="taxonomic scope" value="Bacteria"/>
</dbReference>
<dbReference type="PANTHER" id="PTHR46268">
    <property type="entry name" value="STRESS RESPONSE PROTEIN NHAX"/>
    <property type="match status" value="1"/>
</dbReference>
<name>L8JLT6_9BACT</name>
<organism evidence="3 4">
    <name type="scientific">Fulvivirga imtechensis AK7</name>
    <dbReference type="NCBI Taxonomy" id="1237149"/>
    <lineage>
        <taxon>Bacteria</taxon>
        <taxon>Pseudomonadati</taxon>
        <taxon>Bacteroidota</taxon>
        <taxon>Cytophagia</taxon>
        <taxon>Cytophagales</taxon>
        <taxon>Fulvivirgaceae</taxon>
        <taxon>Fulvivirga</taxon>
    </lineage>
</organism>
<keyword evidence="4" id="KW-1185">Reference proteome</keyword>
<evidence type="ECO:0000313" key="3">
    <source>
        <dbReference type="EMBL" id="ELR68347.1"/>
    </source>
</evidence>
<proteinExistence type="inferred from homology"/>
<reference evidence="3 4" key="1">
    <citation type="submission" date="2012-12" db="EMBL/GenBank/DDBJ databases">
        <title>Genome assembly of Fulvivirga imtechensis AK7.</title>
        <authorList>
            <person name="Nupur N."/>
            <person name="Khatri I."/>
            <person name="Kumar R."/>
            <person name="Subramanian S."/>
            <person name="Pinnaka A."/>
        </authorList>
    </citation>
    <scope>NUCLEOTIDE SEQUENCE [LARGE SCALE GENOMIC DNA]</scope>
    <source>
        <strain evidence="3 4">AK7</strain>
    </source>
</reference>
<comment type="caution">
    <text evidence="3">The sequence shown here is derived from an EMBL/GenBank/DDBJ whole genome shotgun (WGS) entry which is preliminary data.</text>
</comment>
<dbReference type="CDD" id="cd00293">
    <property type="entry name" value="USP-like"/>
    <property type="match status" value="1"/>
</dbReference>
<accession>L8JLT6</accession>
<dbReference type="InterPro" id="IPR006016">
    <property type="entry name" value="UspA"/>
</dbReference>
<sequence length="278" mass="31555">MGNQAKGILVPVDFTEAARHAVMNAIELAKQLNTDVYLVNFIPPVKKKRVRKAGADIEAISIDLSSSINLLRENEQRLADMLKEMDKADVTVHSEIKIDKLASGVKKQLKNKHIDLIVIGITEAHTVGDSFYKASKARDLIEVTCPIMVCNNHSHQFREHQKVVVSLDFDSLDQDNIFNLVEIAKKLSSKIHYIHVNDPADKKKWTTARIRAYLRKHNLSADAVRVIDSDHKEKAVRQYATDENADYIAISRFSKTSESERQYTEQVVKETESPVFVY</sequence>
<dbReference type="AlphaFoldDB" id="L8JLT6"/>